<dbReference type="OrthoDB" id="3244253at2759"/>
<dbReference type="Proteomes" id="UP000184267">
    <property type="component" value="Unassembled WGS sequence"/>
</dbReference>
<accession>A0A1M2VWF4</accession>
<comment type="caution">
    <text evidence="3">The sequence shown here is derived from an EMBL/GenBank/DDBJ whole genome shotgun (WGS) entry which is preliminary data.</text>
</comment>
<proteinExistence type="predicted"/>
<evidence type="ECO:0000313" key="4">
    <source>
        <dbReference type="Proteomes" id="UP000184267"/>
    </source>
</evidence>
<evidence type="ECO:0000313" key="3">
    <source>
        <dbReference type="EMBL" id="OJT11935.1"/>
    </source>
</evidence>
<feature type="transmembrane region" description="Helical" evidence="2">
    <location>
        <begin position="63"/>
        <end position="87"/>
    </location>
</feature>
<keyword evidence="2" id="KW-0472">Membrane</keyword>
<feature type="compositionally biased region" description="Low complexity" evidence="1">
    <location>
        <begin position="235"/>
        <end position="248"/>
    </location>
</feature>
<dbReference type="OMA" id="EPVGYAI"/>
<keyword evidence="2" id="KW-0812">Transmembrane</keyword>
<gene>
    <name evidence="3" type="ORF">TRAPUB_11518</name>
</gene>
<organism evidence="3 4">
    <name type="scientific">Trametes pubescens</name>
    <name type="common">White-rot fungus</name>
    <dbReference type="NCBI Taxonomy" id="154538"/>
    <lineage>
        <taxon>Eukaryota</taxon>
        <taxon>Fungi</taxon>
        <taxon>Dikarya</taxon>
        <taxon>Basidiomycota</taxon>
        <taxon>Agaricomycotina</taxon>
        <taxon>Agaricomycetes</taxon>
        <taxon>Polyporales</taxon>
        <taxon>Polyporaceae</taxon>
        <taxon>Trametes</taxon>
    </lineage>
</organism>
<dbReference type="EMBL" id="MNAD01000555">
    <property type="protein sequence ID" value="OJT11935.1"/>
    <property type="molecule type" value="Genomic_DNA"/>
</dbReference>
<feature type="region of interest" description="Disordered" evidence="1">
    <location>
        <begin position="143"/>
        <end position="256"/>
    </location>
</feature>
<reference evidence="3 4" key="1">
    <citation type="submission" date="2016-10" db="EMBL/GenBank/DDBJ databases">
        <title>Genome sequence of the basidiomycete white-rot fungus Trametes pubescens.</title>
        <authorList>
            <person name="Makela M.R."/>
            <person name="Granchi Z."/>
            <person name="Peng M."/>
            <person name="De Vries R.P."/>
            <person name="Grigoriev I."/>
            <person name="Riley R."/>
            <person name="Hilden K."/>
        </authorList>
    </citation>
    <scope>NUCLEOTIDE SEQUENCE [LARGE SCALE GENOMIC DNA]</scope>
    <source>
        <strain evidence="3 4">FBCC735</strain>
    </source>
</reference>
<name>A0A1M2VWF4_TRAPU</name>
<keyword evidence="2" id="KW-1133">Transmembrane helix</keyword>
<protein>
    <submittedName>
        <fullName evidence="3">Uncharacterized protein</fullName>
    </submittedName>
</protein>
<sequence length="327" mass="34753">MPATSTNATLSAARTSASLSARPTFTTVDVPAHPVITTTITSSGSSVPTFATVSESRGAEVPVGAIAGGASAGVVLALAVVIGWTWWGRSIKRKKAKEIKEALAVLQVRENTRKNASTLARPGSQYRPSFSLRSHQDRKVTFVPSVPVSGGSTLKGTIDSKTLGGDAEKRALQETADPRPAPPSAAEGEAIQEPELALPPPVPRRNPSRSRPPVDSTVSNAPSSFAQHRLAHQPSTVSSASAYSTQSAAEERPSAGVPSSLLLALGNEDVRRSLLANYLPWTRHRTSTASQNRWSEYTGSVYSQFDNDHPWEPVGYAIGDEEELPRR</sequence>
<dbReference type="AlphaFoldDB" id="A0A1M2VWF4"/>
<evidence type="ECO:0000256" key="1">
    <source>
        <dbReference type="SAM" id="MobiDB-lite"/>
    </source>
</evidence>
<evidence type="ECO:0000256" key="2">
    <source>
        <dbReference type="SAM" id="Phobius"/>
    </source>
</evidence>
<keyword evidence="4" id="KW-1185">Reference proteome</keyword>
<feature type="compositionally biased region" description="Polar residues" evidence="1">
    <location>
        <begin position="216"/>
        <end position="226"/>
    </location>
</feature>